<keyword evidence="2" id="KW-0223">Dioxygenase</keyword>
<proteinExistence type="predicted"/>
<feature type="transmembrane region" description="Helical" evidence="1">
    <location>
        <begin position="126"/>
        <end position="149"/>
    </location>
</feature>
<keyword evidence="1" id="KW-0472">Membrane</keyword>
<evidence type="ECO:0000256" key="1">
    <source>
        <dbReference type="SAM" id="Phobius"/>
    </source>
</evidence>
<dbReference type="GO" id="GO:0051213">
    <property type="term" value="F:dioxygenase activity"/>
    <property type="evidence" value="ECO:0007669"/>
    <property type="project" value="UniProtKB-KW"/>
</dbReference>
<keyword evidence="3" id="KW-1185">Reference proteome</keyword>
<evidence type="ECO:0000313" key="3">
    <source>
        <dbReference type="Proteomes" id="UP001595955"/>
    </source>
</evidence>
<keyword evidence="1" id="KW-0812">Transmembrane</keyword>
<sequence>MSTARPGTGLAKIAGLVSLVAGIVFVLAGGVTWFMVSDQLASENITVPEDANFLAGAEVRGPLSAYAQADIINQHALAGTEGRTYAELGNAMREVEEGSPEHEELQAQRNSIMNASFLRASLFTSVVAYGVAALVIGLGLILGLVGLALTRLANAAEAPAYATARRDEDAVARD</sequence>
<dbReference type="Proteomes" id="UP001595955">
    <property type="component" value="Unassembled WGS sequence"/>
</dbReference>
<keyword evidence="2" id="KW-0560">Oxidoreductase</keyword>
<protein>
    <submittedName>
        <fullName evidence="2">Aromatic ring-opening dioxygenase LigA</fullName>
    </submittedName>
</protein>
<reference evidence="3" key="1">
    <citation type="journal article" date="2019" name="Int. J. Syst. Evol. Microbiol.">
        <title>The Global Catalogue of Microorganisms (GCM) 10K type strain sequencing project: providing services to taxonomists for standard genome sequencing and annotation.</title>
        <authorList>
            <consortium name="The Broad Institute Genomics Platform"/>
            <consortium name="The Broad Institute Genome Sequencing Center for Infectious Disease"/>
            <person name="Wu L."/>
            <person name="Ma J."/>
        </authorList>
    </citation>
    <scope>NUCLEOTIDE SEQUENCE [LARGE SCALE GENOMIC DNA]</scope>
    <source>
        <strain evidence="3">JCM 3369</strain>
    </source>
</reference>
<keyword evidence="1" id="KW-1133">Transmembrane helix</keyword>
<evidence type="ECO:0000313" key="2">
    <source>
        <dbReference type="EMBL" id="MFC4554336.1"/>
    </source>
</evidence>
<dbReference type="EMBL" id="JBHSGF010000002">
    <property type="protein sequence ID" value="MFC4554336.1"/>
    <property type="molecule type" value="Genomic_DNA"/>
</dbReference>
<dbReference type="RefSeq" id="WP_122824858.1">
    <property type="nucleotide sequence ID" value="NZ_CP033325.1"/>
</dbReference>
<accession>A0ABV9D6Z8</accession>
<gene>
    <name evidence="2" type="ORF">ACFO3F_03660</name>
</gene>
<comment type="caution">
    <text evidence="2">The sequence shown here is derived from an EMBL/GenBank/DDBJ whole genome shotgun (WGS) entry which is preliminary data.</text>
</comment>
<feature type="transmembrane region" description="Helical" evidence="1">
    <location>
        <begin position="12"/>
        <end position="36"/>
    </location>
</feature>
<name>A0ABV9D6Z8_9MICO</name>
<organism evidence="2 3">
    <name type="scientific">Georgenia faecalis</name>
    <dbReference type="NCBI Taxonomy" id="2483799"/>
    <lineage>
        <taxon>Bacteria</taxon>
        <taxon>Bacillati</taxon>
        <taxon>Actinomycetota</taxon>
        <taxon>Actinomycetes</taxon>
        <taxon>Micrococcales</taxon>
        <taxon>Bogoriellaceae</taxon>
        <taxon>Georgenia</taxon>
    </lineage>
</organism>